<comment type="function">
    <text evidence="1 9">The alpha subunit is responsible for the aldol cleavage of indoleglycerol phosphate to indole and glyceraldehyde 3-phosphate.</text>
</comment>
<evidence type="ECO:0000256" key="6">
    <source>
        <dbReference type="ARBA" id="ARBA00023141"/>
    </source>
</evidence>
<evidence type="ECO:0000256" key="7">
    <source>
        <dbReference type="ARBA" id="ARBA00023239"/>
    </source>
</evidence>
<dbReference type="GO" id="GO:0005829">
    <property type="term" value="C:cytosol"/>
    <property type="evidence" value="ECO:0007669"/>
    <property type="project" value="TreeGrafter"/>
</dbReference>
<reference evidence="12" key="1">
    <citation type="submission" date="2017-04" db="EMBL/GenBank/DDBJ databases">
        <authorList>
            <person name="Varghese N."/>
            <person name="Submissions S."/>
        </authorList>
    </citation>
    <scope>NUCLEOTIDE SEQUENCE [LARGE SCALE GENOMIC DNA]</scope>
    <source>
        <strain evidence="12">DSM 9293</strain>
    </source>
</reference>
<dbReference type="AlphaFoldDB" id="A0A1W1WMD9"/>
<dbReference type="HAMAP" id="MF_00131">
    <property type="entry name" value="Trp_synth_alpha"/>
    <property type="match status" value="1"/>
</dbReference>
<evidence type="ECO:0000256" key="3">
    <source>
        <dbReference type="ARBA" id="ARBA00011270"/>
    </source>
</evidence>
<dbReference type="PANTHER" id="PTHR43406">
    <property type="entry name" value="TRYPTOPHAN SYNTHASE, ALPHA CHAIN"/>
    <property type="match status" value="1"/>
</dbReference>
<evidence type="ECO:0000256" key="4">
    <source>
        <dbReference type="ARBA" id="ARBA00022605"/>
    </source>
</evidence>
<dbReference type="EMBL" id="FWWY01000001">
    <property type="protein sequence ID" value="SMC07478.1"/>
    <property type="molecule type" value="Genomic_DNA"/>
</dbReference>
<evidence type="ECO:0000256" key="1">
    <source>
        <dbReference type="ARBA" id="ARBA00003365"/>
    </source>
</evidence>
<dbReference type="InterPro" id="IPR002028">
    <property type="entry name" value="Trp_synthase_suA"/>
</dbReference>
<accession>A0A1W1WMD9</accession>
<dbReference type="PANTHER" id="PTHR43406:SF1">
    <property type="entry name" value="TRYPTOPHAN SYNTHASE ALPHA CHAIN, CHLOROPLASTIC"/>
    <property type="match status" value="1"/>
</dbReference>
<dbReference type="NCBIfam" id="TIGR00262">
    <property type="entry name" value="trpA"/>
    <property type="match status" value="1"/>
</dbReference>
<feature type="active site" description="Proton acceptor" evidence="9">
    <location>
        <position position="64"/>
    </location>
</feature>
<name>A0A1W1WMD9_SULTA</name>
<feature type="active site" description="Proton acceptor" evidence="9">
    <location>
        <position position="53"/>
    </location>
</feature>
<proteinExistence type="inferred from homology"/>
<dbReference type="Pfam" id="PF00290">
    <property type="entry name" value="Trp_syntA"/>
    <property type="match status" value="1"/>
</dbReference>
<keyword evidence="6 9" id="KW-0057">Aromatic amino acid biosynthesis</keyword>
<evidence type="ECO:0000256" key="8">
    <source>
        <dbReference type="ARBA" id="ARBA00049047"/>
    </source>
</evidence>
<evidence type="ECO:0000256" key="2">
    <source>
        <dbReference type="ARBA" id="ARBA00004733"/>
    </source>
</evidence>
<dbReference type="InterPro" id="IPR013785">
    <property type="entry name" value="Aldolase_TIM"/>
</dbReference>
<comment type="similarity">
    <text evidence="9 10">Belongs to the TrpA family.</text>
</comment>
<dbReference type="SUPFAM" id="SSF51366">
    <property type="entry name" value="Ribulose-phoshate binding barrel"/>
    <property type="match status" value="1"/>
</dbReference>
<evidence type="ECO:0000256" key="9">
    <source>
        <dbReference type="HAMAP-Rule" id="MF_00131"/>
    </source>
</evidence>
<dbReference type="InterPro" id="IPR011060">
    <property type="entry name" value="RibuloseP-bd_barrel"/>
</dbReference>
<dbReference type="FunFam" id="3.20.20.70:FF:000037">
    <property type="entry name" value="Tryptophan synthase alpha chain"/>
    <property type="match status" value="1"/>
</dbReference>
<dbReference type="RefSeq" id="WP_084661781.1">
    <property type="nucleotide sequence ID" value="NZ_FWWY01000001.1"/>
</dbReference>
<organism evidence="11 12">
    <name type="scientific">Sulfobacillus thermosulfidooxidans (strain DSM 9293 / VKM B-1269 / AT-1)</name>
    <dbReference type="NCBI Taxonomy" id="929705"/>
    <lineage>
        <taxon>Bacteria</taxon>
        <taxon>Bacillati</taxon>
        <taxon>Bacillota</taxon>
        <taxon>Clostridia</taxon>
        <taxon>Eubacteriales</taxon>
        <taxon>Clostridiales Family XVII. Incertae Sedis</taxon>
        <taxon>Sulfobacillus</taxon>
    </lineage>
</organism>
<comment type="subunit">
    <text evidence="3 9">Tetramer of two alpha and two beta chains.</text>
</comment>
<gene>
    <name evidence="9" type="primary">trpA</name>
    <name evidence="11" type="ORF">SAMN00768000_3408</name>
</gene>
<evidence type="ECO:0000256" key="10">
    <source>
        <dbReference type="RuleBase" id="RU003662"/>
    </source>
</evidence>
<dbReference type="OrthoDB" id="9804578at2"/>
<evidence type="ECO:0000256" key="5">
    <source>
        <dbReference type="ARBA" id="ARBA00022822"/>
    </source>
</evidence>
<comment type="catalytic activity">
    <reaction evidence="8 9">
        <text>(1S,2R)-1-C-(indol-3-yl)glycerol 3-phosphate + L-serine = D-glyceraldehyde 3-phosphate + L-tryptophan + H2O</text>
        <dbReference type="Rhea" id="RHEA:10532"/>
        <dbReference type="ChEBI" id="CHEBI:15377"/>
        <dbReference type="ChEBI" id="CHEBI:33384"/>
        <dbReference type="ChEBI" id="CHEBI:57912"/>
        <dbReference type="ChEBI" id="CHEBI:58866"/>
        <dbReference type="ChEBI" id="CHEBI:59776"/>
        <dbReference type="EC" id="4.2.1.20"/>
    </reaction>
</comment>
<dbReference type="CDD" id="cd04724">
    <property type="entry name" value="Tryptophan_synthase_alpha"/>
    <property type="match status" value="1"/>
</dbReference>
<dbReference type="Proteomes" id="UP000192660">
    <property type="component" value="Unassembled WGS sequence"/>
</dbReference>
<dbReference type="InterPro" id="IPR018204">
    <property type="entry name" value="Trp_synthase_alpha_AS"/>
</dbReference>
<keyword evidence="12" id="KW-1185">Reference proteome</keyword>
<evidence type="ECO:0000313" key="11">
    <source>
        <dbReference type="EMBL" id="SMC07478.1"/>
    </source>
</evidence>
<dbReference type="STRING" id="28034.BFX07_07365"/>
<keyword evidence="5 9" id="KW-0822">Tryptophan biosynthesis</keyword>
<sequence>MINVGTSVAQVFERTKSEGRAALIPYVTAGHPHLRDLEELVHAMNDAGADIIEVGIPFSDPLADGPVLQKAATKALNNGTRIRDVLQATEKISAHSVPIVYLTYFNPVFHYGVRDFLKAARDSGVKGIIIPDLPWEESDEVFHNTQELGMSLIPLVAPTSTDAHIASLAKATGFVYGVSVTGVTGVRQEVDAGVKTLVERVKRQISLPLAIGFGISTPEHARYVGSVADGVIVGSALVRRIDEAGGNAAKQTYEFVAALRKALSD</sequence>
<protein>
    <recommendedName>
        <fullName evidence="9">Tryptophan synthase alpha chain</fullName>
        <ecNumber evidence="9">4.2.1.20</ecNumber>
    </recommendedName>
</protein>
<keyword evidence="7 9" id="KW-0456">Lyase</keyword>
<keyword evidence="4 9" id="KW-0028">Amino-acid biosynthesis</keyword>
<dbReference type="PROSITE" id="PS00167">
    <property type="entry name" value="TRP_SYNTHASE_ALPHA"/>
    <property type="match status" value="1"/>
</dbReference>
<dbReference type="UniPathway" id="UPA00035">
    <property type="reaction ID" value="UER00044"/>
</dbReference>
<comment type="pathway">
    <text evidence="2 9">Amino-acid biosynthesis; L-tryptophan biosynthesis; L-tryptophan from chorismate: step 5/5.</text>
</comment>
<dbReference type="GO" id="GO:0004834">
    <property type="term" value="F:tryptophan synthase activity"/>
    <property type="evidence" value="ECO:0007669"/>
    <property type="project" value="UniProtKB-UniRule"/>
</dbReference>
<evidence type="ECO:0000313" key="12">
    <source>
        <dbReference type="Proteomes" id="UP000192660"/>
    </source>
</evidence>
<dbReference type="EC" id="4.2.1.20" evidence="9"/>
<dbReference type="Gene3D" id="3.20.20.70">
    <property type="entry name" value="Aldolase class I"/>
    <property type="match status" value="1"/>
</dbReference>